<keyword evidence="6" id="KW-1185">Reference proteome</keyword>
<organism evidence="5 6">
    <name type="scientific">Pseudidiomarina sediminum</name>
    <dbReference type="NCBI Taxonomy" id="431675"/>
    <lineage>
        <taxon>Bacteria</taxon>
        <taxon>Pseudomonadati</taxon>
        <taxon>Pseudomonadota</taxon>
        <taxon>Gammaproteobacteria</taxon>
        <taxon>Alteromonadales</taxon>
        <taxon>Idiomarinaceae</taxon>
        <taxon>Pseudidiomarina</taxon>
    </lineage>
</organism>
<evidence type="ECO:0000256" key="2">
    <source>
        <dbReference type="ARBA" id="ARBA00022964"/>
    </source>
</evidence>
<keyword evidence="3" id="KW-0560">Oxidoreductase</keyword>
<dbReference type="STRING" id="1122124.GCA_000423165_00686"/>
<dbReference type="PANTHER" id="PTHR46332:SF5">
    <property type="entry name" value="ASPARTATE BETA-HYDROXYLASE DOMAIN CONTAINING 2"/>
    <property type="match status" value="1"/>
</dbReference>
<dbReference type="GO" id="GO:0016020">
    <property type="term" value="C:membrane"/>
    <property type="evidence" value="ECO:0007669"/>
    <property type="project" value="TreeGrafter"/>
</dbReference>
<comment type="caution">
    <text evidence="5">The sequence shown here is derived from an EMBL/GenBank/DDBJ whole genome shotgun (WGS) entry which is preliminary data.</text>
</comment>
<protein>
    <submittedName>
        <fullName evidence="5">Aspartyl/asparaginyl beta-hydroxylase domain-containing protein</fullName>
    </submittedName>
</protein>
<dbReference type="Gene3D" id="2.60.120.330">
    <property type="entry name" value="B-lactam Antibiotic, Isopenicillin N Synthase, Chain"/>
    <property type="match status" value="1"/>
</dbReference>
<accession>A0A432Z951</accession>
<dbReference type="InterPro" id="IPR027443">
    <property type="entry name" value="IPNS-like_sf"/>
</dbReference>
<reference evidence="6" key="1">
    <citation type="journal article" date="2018" name="Front. Microbiol.">
        <title>Genome-Based Analysis Reveals the Taxonomy and Diversity of the Family Idiomarinaceae.</title>
        <authorList>
            <person name="Liu Y."/>
            <person name="Lai Q."/>
            <person name="Shao Z."/>
        </authorList>
    </citation>
    <scope>NUCLEOTIDE SEQUENCE [LARGE SCALE GENOMIC DNA]</scope>
    <source>
        <strain evidence="6">c121</strain>
    </source>
</reference>
<dbReference type="PANTHER" id="PTHR46332">
    <property type="entry name" value="ASPARTATE BETA-HYDROXYLASE DOMAIN-CONTAINING PROTEIN 2"/>
    <property type="match status" value="1"/>
</dbReference>
<dbReference type="Gene3D" id="1.25.40.10">
    <property type="entry name" value="Tetratricopeptide repeat domain"/>
    <property type="match status" value="1"/>
</dbReference>
<evidence type="ECO:0000259" key="4">
    <source>
        <dbReference type="Pfam" id="PF05118"/>
    </source>
</evidence>
<comment type="similarity">
    <text evidence="1">Belongs to the aspartyl/asparaginyl beta-hydroxylase family.</text>
</comment>
<feature type="domain" description="Aspartyl/asparaginy/proline hydroxylase" evidence="4">
    <location>
        <begin position="212"/>
        <end position="367"/>
    </location>
</feature>
<dbReference type="SUPFAM" id="SSF51197">
    <property type="entry name" value="Clavaminate synthase-like"/>
    <property type="match status" value="1"/>
</dbReference>
<keyword evidence="2" id="KW-0223">Dioxygenase</keyword>
<evidence type="ECO:0000256" key="1">
    <source>
        <dbReference type="ARBA" id="ARBA00007730"/>
    </source>
</evidence>
<proteinExistence type="inferred from homology"/>
<dbReference type="SUPFAM" id="SSF48452">
    <property type="entry name" value="TPR-like"/>
    <property type="match status" value="1"/>
</dbReference>
<evidence type="ECO:0000256" key="3">
    <source>
        <dbReference type="ARBA" id="ARBA00023002"/>
    </source>
</evidence>
<dbReference type="RefSeq" id="WP_051207096.1">
    <property type="nucleotide sequence ID" value="NZ_PIQE01000001.1"/>
</dbReference>
<dbReference type="InterPro" id="IPR007803">
    <property type="entry name" value="Asp/Arg/Pro-Hydrxlase"/>
</dbReference>
<name>A0A432Z951_9GAMM</name>
<evidence type="ECO:0000313" key="5">
    <source>
        <dbReference type="EMBL" id="RUO74428.1"/>
    </source>
</evidence>
<dbReference type="Pfam" id="PF05118">
    <property type="entry name" value="Asp_Arg_Hydrox"/>
    <property type="match status" value="1"/>
</dbReference>
<sequence length="397" mass="45310">MQKNNQEIALLEHQLKMAAEQPDLYRAIEVLEQLLAKAPQRAVYHQQLGQVLQRFCDSEAKHAQLQTLVAQYPNAFTTRLVVARFDEMKGNIQSAVHNYIRAINGAQSLGFWLNDASTAPWCRPFVQHALTVAHRERLAMGQRWQEQLKQKYGASAIQRVLKSVQMYTGETAVEHTDDRQLPKYFYVPDLPVAPQFPRESMPFLEEYEAASAGIQEELAQVLSVAQEFPRFQHEEGEDMLTEGGDWDAYFFYRHGERFEDHLTTCPYTASALERLPLCRIPKHSPEVCFSILRPGAHILPHRGVTNLRSVLHLGLSIPTGCALNLPNIMEITWQDNRAFAFDDTYLHEAWNRSDSTRIVLLADIWNPYLSDVERAALTDVMSELGDFNRAVATLSES</sequence>
<dbReference type="InterPro" id="IPR011990">
    <property type="entry name" value="TPR-like_helical_dom_sf"/>
</dbReference>
<dbReference type="InterPro" id="IPR051821">
    <property type="entry name" value="Asp/Asn_beta-hydroxylase"/>
</dbReference>
<dbReference type="Proteomes" id="UP000287022">
    <property type="component" value="Unassembled WGS sequence"/>
</dbReference>
<evidence type="ECO:0000313" key="6">
    <source>
        <dbReference type="Proteomes" id="UP000287022"/>
    </source>
</evidence>
<dbReference type="GO" id="GO:0051213">
    <property type="term" value="F:dioxygenase activity"/>
    <property type="evidence" value="ECO:0007669"/>
    <property type="project" value="UniProtKB-KW"/>
</dbReference>
<dbReference type="EMBL" id="PIQE01000001">
    <property type="protein sequence ID" value="RUO74428.1"/>
    <property type="molecule type" value="Genomic_DNA"/>
</dbReference>
<dbReference type="AlphaFoldDB" id="A0A432Z951"/>
<gene>
    <name evidence="5" type="ORF">CWI80_03560</name>
</gene>